<feature type="active site" description="For glutaminase activity" evidence="7">
    <location>
        <position position="122"/>
    </location>
</feature>
<reference evidence="11" key="1">
    <citation type="journal article" date="2020" name="mSystems">
        <title>Genome- and Community-Level Interaction Insights into Carbon Utilization and Element Cycling Functions of Hydrothermarchaeota in Hydrothermal Sediment.</title>
        <authorList>
            <person name="Zhou Z."/>
            <person name="Liu Y."/>
            <person name="Xu W."/>
            <person name="Pan J."/>
            <person name="Luo Z.H."/>
            <person name="Li M."/>
        </authorList>
    </citation>
    <scope>NUCLEOTIDE SEQUENCE [LARGE SCALE GENOMIC DNA]</scope>
    <source>
        <strain evidence="11">SpSt-906</strain>
    </source>
</reference>
<dbReference type="PROSITE" id="PS50263">
    <property type="entry name" value="CN_HYDROLASE"/>
    <property type="match status" value="1"/>
</dbReference>
<dbReference type="PANTHER" id="PTHR23090:SF9">
    <property type="entry name" value="GLUTAMINE-DEPENDENT NAD(+) SYNTHETASE"/>
    <property type="match status" value="1"/>
</dbReference>
<dbReference type="EMBL" id="DTMQ01000007">
    <property type="protein sequence ID" value="HGE98549.1"/>
    <property type="molecule type" value="Genomic_DNA"/>
</dbReference>
<comment type="function">
    <text evidence="7">Catalyzes the ATP-dependent amidation of deamido-NAD to form NAD. Uses L-glutamine as a nitrogen source.</text>
</comment>
<proteinExistence type="inferred from homology"/>
<dbReference type="Pfam" id="PF02540">
    <property type="entry name" value="NAD_synthase"/>
    <property type="match status" value="1"/>
</dbReference>
<feature type="domain" description="CN hydrolase" evidence="10">
    <location>
        <begin position="1"/>
        <end position="255"/>
    </location>
</feature>
<dbReference type="InterPro" id="IPR003694">
    <property type="entry name" value="NAD_synthase"/>
</dbReference>
<feature type="binding site" evidence="7">
    <location>
        <position position="191"/>
    </location>
    <ligand>
        <name>L-glutamine</name>
        <dbReference type="ChEBI" id="CHEBI:58359"/>
    </ligand>
</feature>
<dbReference type="InterPro" id="IPR014729">
    <property type="entry name" value="Rossmann-like_a/b/a_fold"/>
</dbReference>
<dbReference type="SUPFAM" id="SSF56317">
    <property type="entry name" value="Carbon-nitrogen hydrolase"/>
    <property type="match status" value="1"/>
</dbReference>
<evidence type="ECO:0000256" key="6">
    <source>
        <dbReference type="ARBA" id="ARBA00023027"/>
    </source>
</evidence>
<dbReference type="GO" id="GO:0004359">
    <property type="term" value="F:glutaminase activity"/>
    <property type="evidence" value="ECO:0007669"/>
    <property type="project" value="InterPro"/>
</dbReference>
<organism evidence="11">
    <name type="scientific">candidate division WOR-3 bacterium</name>
    <dbReference type="NCBI Taxonomy" id="2052148"/>
    <lineage>
        <taxon>Bacteria</taxon>
        <taxon>Bacteria division WOR-3</taxon>
    </lineage>
</organism>
<feature type="binding site" evidence="7">
    <location>
        <position position="379"/>
    </location>
    <ligand>
        <name>deamido-NAD(+)</name>
        <dbReference type="ChEBI" id="CHEBI:58437"/>
        <note>ligand shared between two neighboring subunits</note>
    </ligand>
</feature>
<dbReference type="GO" id="GO:0003952">
    <property type="term" value="F:NAD+ synthase (glutamine-hydrolyzing) activity"/>
    <property type="evidence" value="ECO:0007669"/>
    <property type="project" value="UniProtKB-UniRule"/>
</dbReference>
<dbReference type="InterPro" id="IPR036526">
    <property type="entry name" value="C-N_Hydrolase_sf"/>
</dbReference>
<dbReference type="GO" id="GO:0008795">
    <property type="term" value="F:NAD+ synthase activity"/>
    <property type="evidence" value="ECO:0007669"/>
    <property type="project" value="UniProtKB-UniRule"/>
</dbReference>
<evidence type="ECO:0000256" key="5">
    <source>
        <dbReference type="ARBA" id="ARBA00022840"/>
    </source>
</evidence>
<evidence type="ECO:0000256" key="9">
    <source>
        <dbReference type="RuleBase" id="RU003811"/>
    </source>
</evidence>
<dbReference type="Gene3D" id="3.60.110.10">
    <property type="entry name" value="Carbon-nitrogen hydrolase"/>
    <property type="match status" value="1"/>
</dbReference>
<gene>
    <name evidence="7" type="primary">nadE</name>
    <name evidence="11" type="ORF">ENX07_00540</name>
</gene>
<dbReference type="Pfam" id="PF00795">
    <property type="entry name" value="CN_hydrolase"/>
    <property type="match status" value="1"/>
</dbReference>
<feature type="binding site" evidence="7">
    <location>
        <position position="408"/>
    </location>
    <ligand>
        <name>deamido-NAD(+)</name>
        <dbReference type="ChEBI" id="CHEBI:58437"/>
        <note>ligand shared between two neighboring subunits</note>
    </ligand>
</feature>
<feature type="active site" description="Proton acceptor; for glutaminase activity" evidence="7">
    <location>
        <position position="41"/>
    </location>
</feature>
<comment type="similarity">
    <text evidence="9">Belongs to the NAD synthetase family.</text>
</comment>
<dbReference type="UniPathway" id="UPA00253">
    <property type="reaction ID" value="UER00334"/>
</dbReference>
<keyword evidence="5 7" id="KW-0067">ATP-binding</keyword>
<dbReference type="InterPro" id="IPR014445">
    <property type="entry name" value="Gln-dep_NAD_synthase"/>
</dbReference>
<evidence type="ECO:0000313" key="11">
    <source>
        <dbReference type="EMBL" id="HGE98549.1"/>
    </source>
</evidence>
<name>A0A7C3UU00_UNCW3</name>
<comment type="pathway">
    <text evidence="1 7 8">Cofactor biosynthesis; NAD(+) biosynthesis; NAD(+) from deamido-NAD(+) (L-Gln route): step 1/1.</text>
</comment>
<comment type="similarity">
    <text evidence="2 7 8">In the C-terminal section; belongs to the NAD synthetase family.</text>
</comment>
<feature type="binding site" evidence="7">
    <location>
        <position position="520"/>
    </location>
    <ligand>
        <name>deamido-NAD(+)</name>
        <dbReference type="ChEBI" id="CHEBI:58437"/>
        <note>ligand shared between two neighboring subunits</note>
    </ligand>
</feature>
<sequence length="548" mass="62221">MKFAIAQINPIVGDFAHNEKKMREMIQLAKEARAQIIVFPELTLTGYPPKDLLFREDFIAENQKVAQKIVKESKGIGIVFGYVERERNGKIFPLPLSSFRIPNLFNSALFAYSGRIIGKIKKIHLPSYDVFDEKRYFQPGKEVKVLRFQGRNIGVNICEDIWVENGVLAEQKEKGAEIIINISASPFYIGKYEQRKRILREKARKNRVYLIYCNLIGGQDDLIFDGGSFAFAPNGEIIAAGKRFEEDLIFFEIDGEEKVGKERRWSEEEEVISALSLGLKDYLRKNGFSKVCLGISGGIDSALTASLAVRALGNENVLGVIMPGPYTSESSIRDAEMVIKNLSIPSLKIDINQIYNAYLNTLRRFIPRKRGKEDATWENIQARIRGNILMALSNRFGYLVLSTGNKSEMAVGYTTLYGDMAGGLALIADLPKGLIYKIARYLNENSEREIIPKHILKKPPSAELRPNQRDEEDLLPYPILDAILHLYIEENLPPASIVRKGFKKEDVIRVVHLVNRNEYKRRQAPLGLKITQKAFGFGRRMPITNRFI</sequence>
<feature type="binding site" evidence="7">
    <location>
        <position position="128"/>
    </location>
    <ligand>
        <name>L-glutamine</name>
        <dbReference type="ChEBI" id="CHEBI:58359"/>
    </ligand>
</feature>
<evidence type="ECO:0000259" key="10">
    <source>
        <dbReference type="PROSITE" id="PS50263"/>
    </source>
</evidence>
<dbReference type="GO" id="GO:0005524">
    <property type="term" value="F:ATP binding"/>
    <property type="evidence" value="ECO:0007669"/>
    <property type="project" value="UniProtKB-UniRule"/>
</dbReference>
<evidence type="ECO:0000256" key="7">
    <source>
        <dbReference type="HAMAP-Rule" id="MF_02090"/>
    </source>
</evidence>
<dbReference type="PANTHER" id="PTHR23090">
    <property type="entry name" value="NH 3 /GLUTAMINE-DEPENDENT NAD + SYNTHETASE"/>
    <property type="match status" value="1"/>
</dbReference>
<feature type="active site" description="Nucleophile; for glutaminase activity" evidence="7">
    <location>
        <position position="158"/>
    </location>
</feature>
<keyword evidence="4 7" id="KW-0547">Nucleotide-binding</keyword>
<comment type="catalytic activity">
    <reaction evidence="7 8">
        <text>deamido-NAD(+) + L-glutamine + ATP + H2O = L-glutamate + AMP + diphosphate + NAD(+) + H(+)</text>
        <dbReference type="Rhea" id="RHEA:24384"/>
        <dbReference type="ChEBI" id="CHEBI:15377"/>
        <dbReference type="ChEBI" id="CHEBI:15378"/>
        <dbReference type="ChEBI" id="CHEBI:29985"/>
        <dbReference type="ChEBI" id="CHEBI:30616"/>
        <dbReference type="ChEBI" id="CHEBI:33019"/>
        <dbReference type="ChEBI" id="CHEBI:57540"/>
        <dbReference type="ChEBI" id="CHEBI:58359"/>
        <dbReference type="ChEBI" id="CHEBI:58437"/>
        <dbReference type="ChEBI" id="CHEBI:456215"/>
        <dbReference type="EC" id="6.3.5.1"/>
    </reaction>
</comment>
<feature type="binding site" evidence="7">
    <location>
        <begin position="294"/>
        <end position="301"/>
    </location>
    <ligand>
        <name>ATP</name>
        <dbReference type="ChEBI" id="CHEBI:30616"/>
    </ligand>
</feature>
<comment type="caution">
    <text evidence="7">Lacks conserved residue(s) required for the propagation of feature annotation.</text>
</comment>
<dbReference type="CDD" id="cd00553">
    <property type="entry name" value="NAD_synthase"/>
    <property type="match status" value="1"/>
</dbReference>
<dbReference type="CDD" id="cd07570">
    <property type="entry name" value="GAT_Gln-NAD-synth"/>
    <property type="match status" value="1"/>
</dbReference>
<evidence type="ECO:0000256" key="4">
    <source>
        <dbReference type="ARBA" id="ARBA00022741"/>
    </source>
</evidence>
<dbReference type="AlphaFoldDB" id="A0A7C3UU00"/>
<feature type="binding site" evidence="7">
    <location>
        <position position="403"/>
    </location>
    <ligand>
        <name>ATP</name>
        <dbReference type="ChEBI" id="CHEBI:30616"/>
    </ligand>
</feature>
<evidence type="ECO:0000256" key="2">
    <source>
        <dbReference type="ARBA" id="ARBA00007145"/>
    </source>
</evidence>
<dbReference type="GO" id="GO:0009435">
    <property type="term" value="P:NAD+ biosynthetic process"/>
    <property type="evidence" value="ECO:0007669"/>
    <property type="project" value="UniProtKB-UniRule"/>
</dbReference>
<comment type="caution">
    <text evidence="11">The sequence shown here is derived from an EMBL/GenBank/DDBJ whole genome shotgun (WGS) entry which is preliminary data.</text>
</comment>
<feature type="binding site" evidence="7">
    <location>
        <position position="185"/>
    </location>
    <ligand>
        <name>L-glutamine</name>
        <dbReference type="ChEBI" id="CHEBI:58359"/>
    </ligand>
</feature>
<evidence type="ECO:0000256" key="8">
    <source>
        <dbReference type="PIRNR" id="PIRNR006630"/>
    </source>
</evidence>
<dbReference type="SUPFAM" id="SSF52402">
    <property type="entry name" value="Adenine nucleotide alpha hydrolases-like"/>
    <property type="match status" value="1"/>
</dbReference>
<dbReference type="HAMAP" id="MF_02090">
    <property type="entry name" value="NadE_glutamine_dep"/>
    <property type="match status" value="1"/>
</dbReference>
<keyword evidence="3 7" id="KW-0436">Ligase</keyword>
<dbReference type="InterPro" id="IPR003010">
    <property type="entry name" value="C-N_Hydrolase"/>
</dbReference>
<dbReference type="FunFam" id="3.40.50.620:FF:000106">
    <property type="entry name" value="Glutamine-dependent NAD(+) synthetase"/>
    <property type="match status" value="1"/>
</dbReference>
<evidence type="ECO:0000256" key="1">
    <source>
        <dbReference type="ARBA" id="ARBA00005188"/>
    </source>
</evidence>
<dbReference type="EC" id="6.3.5.1" evidence="7 8"/>
<dbReference type="PIRSF" id="PIRSF006630">
    <property type="entry name" value="NADS_GAT"/>
    <property type="match status" value="1"/>
</dbReference>
<dbReference type="InterPro" id="IPR022310">
    <property type="entry name" value="NAD/GMP_synthase"/>
</dbReference>
<dbReference type="NCBIfam" id="TIGR00552">
    <property type="entry name" value="nadE"/>
    <property type="match status" value="1"/>
</dbReference>
<protein>
    <recommendedName>
        <fullName evidence="7 8">Glutamine-dependent NAD(+) synthetase</fullName>
        <ecNumber evidence="7 8">6.3.5.1</ecNumber>
    </recommendedName>
    <alternativeName>
        <fullName evidence="7 8">NAD(+) synthase [glutamine-hydrolyzing]</fullName>
    </alternativeName>
</protein>
<accession>A0A7C3UU00</accession>
<evidence type="ECO:0000256" key="3">
    <source>
        <dbReference type="ARBA" id="ARBA00022598"/>
    </source>
</evidence>
<keyword evidence="6 7" id="KW-0520">NAD</keyword>
<dbReference type="Gene3D" id="3.40.50.620">
    <property type="entry name" value="HUPs"/>
    <property type="match status" value="1"/>
</dbReference>
<dbReference type="GO" id="GO:0005737">
    <property type="term" value="C:cytoplasm"/>
    <property type="evidence" value="ECO:0007669"/>
    <property type="project" value="InterPro"/>
</dbReference>
<dbReference type="NCBIfam" id="NF010588">
    <property type="entry name" value="PRK13981.1"/>
    <property type="match status" value="1"/>
</dbReference>